<evidence type="ECO:0000313" key="2">
    <source>
        <dbReference type="Proteomes" id="UP000749559"/>
    </source>
</evidence>
<comment type="caution">
    <text evidence="1">The sequence shown here is derived from an EMBL/GenBank/DDBJ whole genome shotgun (WGS) entry which is preliminary data.</text>
</comment>
<dbReference type="AlphaFoldDB" id="A0A8J1T508"/>
<dbReference type="Proteomes" id="UP000749559">
    <property type="component" value="Unassembled WGS sequence"/>
</dbReference>
<proteinExistence type="predicted"/>
<name>A0A8J1T508_OWEFU</name>
<sequence length="100" mass="11899">KNGVINSEQFMRIIAVLDDFTHFLTFYYDRKVLQKYAFIKNQDCFPTYLDFVKKRILETPHRHMNTYSRLLPNSTNKSSTCLVVGIKKRKQGYLIRSMLT</sequence>
<organism evidence="1 2">
    <name type="scientific">Owenia fusiformis</name>
    <name type="common">Polychaete worm</name>
    <dbReference type="NCBI Taxonomy" id="6347"/>
    <lineage>
        <taxon>Eukaryota</taxon>
        <taxon>Metazoa</taxon>
        <taxon>Spiralia</taxon>
        <taxon>Lophotrochozoa</taxon>
        <taxon>Annelida</taxon>
        <taxon>Polychaeta</taxon>
        <taxon>Sedentaria</taxon>
        <taxon>Canalipalpata</taxon>
        <taxon>Sabellida</taxon>
        <taxon>Oweniida</taxon>
        <taxon>Oweniidae</taxon>
        <taxon>Owenia</taxon>
    </lineage>
</organism>
<accession>A0A8J1T508</accession>
<feature type="non-terminal residue" evidence="1">
    <location>
        <position position="100"/>
    </location>
</feature>
<keyword evidence="2" id="KW-1185">Reference proteome</keyword>
<dbReference type="EMBL" id="CAIIXF020000005">
    <property type="protein sequence ID" value="CAH1785000.1"/>
    <property type="molecule type" value="Genomic_DNA"/>
</dbReference>
<gene>
    <name evidence="1" type="ORF">OFUS_LOCUS11114</name>
</gene>
<protein>
    <submittedName>
        <fullName evidence="1">Uncharacterized protein</fullName>
    </submittedName>
</protein>
<evidence type="ECO:0000313" key="1">
    <source>
        <dbReference type="EMBL" id="CAH1785000.1"/>
    </source>
</evidence>
<reference evidence="1" key="1">
    <citation type="submission" date="2022-03" db="EMBL/GenBank/DDBJ databases">
        <authorList>
            <person name="Martin C."/>
        </authorList>
    </citation>
    <scope>NUCLEOTIDE SEQUENCE</scope>
</reference>